<organism evidence="2 3">
    <name type="scientific">Microbacterium saccharophilum</name>
    <dbReference type="NCBI Taxonomy" id="1213358"/>
    <lineage>
        <taxon>Bacteria</taxon>
        <taxon>Bacillati</taxon>
        <taxon>Actinomycetota</taxon>
        <taxon>Actinomycetes</taxon>
        <taxon>Micrococcales</taxon>
        <taxon>Microbacteriaceae</taxon>
        <taxon>Microbacterium</taxon>
    </lineage>
</organism>
<dbReference type="InterPro" id="IPR047928">
    <property type="entry name" value="Perm_prefix_1"/>
</dbReference>
<reference evidence="2 3" key="1">
    <citation type="submission" date="2019-08" db="EMBL/GenBank/DDBJ databases">
        <authorList>
            <person name="Dong K."/>
        </authorList>
    </citation>
    <scope>NUCLEOTIDE SEQUENCE [LARGE SCALE GENOMIC DNA]</scope>
    <source>
        <strain evidence="2 3">K-1</strain>
    </source>
</reference>
<evidence type="ECO:0000313" key="2">
    <source>
        <dbReference type="EMBL" id="TXK09054.1"/>
    </source>
</evidence>
<dbReference type="EMBL" id="VRSX01000005">
    <property type="protein sequence ID" value="TXK09054.1"/>
    <property type="molecule type" value="Genomic_DNA"/>
</dbReference>
<sequence>MAADSLIDEYLQVLGTGMHGRRDRADLLDEVADHLHSAAERLEAVGVDPETAQRRALARFGEPRLVAGLLTSVPSKGNLVTLFFSRHLGATAALAAVLWAVASVAALYGFTDVDGAWTSDRYLLSAMLISAACLVTTAVLVGMNLRATGAFDGSTIAIAALGVLFAAAALVLAWAIIFWLPLLAAAVTWTMARARRAHAGSRTFVLVLLVAAPLIGIASIAVTLLGQFAEANLEFAGWALVAGMGAVLIAALADLAVRLARRVSRGYAVPA</sequence>
<dbReference type="AlphaFoldDB" id="A0A5C8HW00"/>
<keyword evidence="1" id="KW-0812">Transmembrane</keyword>
<dbReference type="RefSeq" id="WP_147050080.1">
    <property type="nucleotide sequence ID" value="NZ_BKAH01000004.1"/>
</dbReference>
<feature type="transmembrane region" description="Helical" evidence="1">
    <location>
        <begin position="235"/>
        <end position="257"/>
    </location>
</feature>
<feature type="transmembrane region" description="Helical" evidence="1">
    <location>
        <begin position="155"/>
        <end position="183"/>
    </location>
</feature>
<gene>
    <name evidence="2" type="ORF">FVP74_11005</name>
</gene>
<protein>
    <submittedName>
        <fullName evidence="2">Uncharacterized protein</fullName>
    </submittedName>
</protein>
<evidence type="ECO:0000313" key="3">
    <source>
        <dbReference type="Proteomes" id="UP000321949"/>
    </source>
</evidence>
<comment type="caution">
    <text evidence="2">The sequence shown here is derived from an EMBL/GenBank/DDBJ whole genome shotgun (WGS) entry which is preliminary data.</text>
</comment>
<keyword evidence="1" id="KW-1133">Transmembrane helix</keyword>
<feature type="transmembrane region" description="Helical" evidence="1">
    <location>
        <begin position="204"/>
        <end position="229"/>
    </location>
</feature>
<dbReference type="OrthoDB" id="291021at2"/>
<dbReference type="NCBIfam" id="NF038403">
    <property type="entry name" value="perm_prefix_1"/>
    <property type="match status" value="1"/>
</dbReference>
<keyword evidence="3" id="KW-1185">Reference proteome</keyword>
<feature type="transmembrane region" description="Helical" evidence="1">
    <location>
        <begin position="122"/>
        <end position="143"/>
    </location>
</feature>
<keyword evidence="1" id="KW-0472">Membrane</keyword>
<evidence type="ECO:0000256" key="1">
    <source>
        <dbReference type="SAM" id="Phobius"/>
    </source>
</evidence>
<accession>A0A5C8HW00</accession>
<dbReference type="Proteomes" id="UP000321949">
    <property type="component" value="Unassembled WGS sequence"/>
</dbReference>
<name>A0A5C8HW00_9MICO</name>
<proteinExistence type="predicted"/>
<feature type="transmembrane region" description="Helical" evidence="1">
    <location>
        <begin position="88"/>
        <end position="110"/>
    </location>
</feature>